<feature type="domain" description="PD-(D/E)XK nuclease-like" evidence="2">
    <location>
        <begin position="254"/>
        <end position="506"/>
    </location>
</feature>
<gene>
    <name evidence="3" type="ORF">JMJ35_006406</name>
</gene>
<feature type="compositionally biased region" description="Polar residues" evidence="1">
    <location>
        <begin position="347"/>
        <end position="359"/>
    </location>
</feature>
<reference evidence="3" key="1">
    <citation type="submission" date="2023-03" db="EMBL/GenBank/DDBJ databases">
        <title>Complete genome of Cladonia borealis.</title>
        <authorList>
            <person name="Park H."/>
        </authorList>
    </citation>
    <scope>NUCLEOTIDE SEQUENCE</scope>
    <source>
        <strain evidence="3">ANT050790</strain>
    </source>
</reference>
<evidence type="ECO:0000313" key="4">
    <source>
        <dbReference type="Proteomes" id="UP001166286"/>
    </source>
</evidence>
<evidence type="ECO:0000256" key="1">
    <source>
        <dbReference type="SAM" id="MobiDB-lite"/>
    </source>
</evidence>
<evidence type="ECO:0000313" key="3">
    <source>
        <dbReference type="EMBL" id="KAK0510854.1"/>
    </source>
</evidence>
<proteinExistence type="predicted"/>
<feature type="compositionally biased region" description="Basic residues" evidence="1">
    <location>
        <begin position="85"/>
        <end position="95"/>
    </location>
</feature>
<feature type="region of interest" description="Disordered" evidence="1">
    <location>
        <begin position="68"/>
        <end position="116"/>
    </location>
</feature>
<feature type="region of interest" description="Disordered" evidence="1">
    <location>
        <begin position="336"/>
        <end position="359"/>
    </location>
</feature>
<organism evidence="3 4">
    <name type="scientific">Cladonia borealis</name>
    <dbReference type="NCBI Taxonomy" id="184061"/>
    <lineage>
        <taxon>Eukaryota</taxon>
        <taxon>Fungi</taxon>
        <taxon>Dikarya</taxon>
        <taxon>Ascomycota</taxon>
        <taxon>Pezizomycotina</taxon>
        <taxon>Lecanoromycetes</taxon>
        <taxon>OSLEUM clade</taxon>
        <taxon>Lecanoromycetidae</taxon>
        <taxon>Lecanorales</taxon>
        <taxon>Lecanorineae</taxon>
        <taxon>Cladoniaceae</taxon>
        <taxon>Cladonia</taxon>
    </lineage>
</organism>
<name>A0AA39V465_9LECA</name>
<accession>A0AA39V465</accession>
<comment type="caution">
    <text evidence="3">The sequence shown here is derived from an EMBL/GenBank/DDBJ whole genome shotgun (WGS) entry which is preliminary data.</text>
</comment>
<dbReference type="InterPro" id="IPR046797">
    <property type="entry name" value="PDDEXK_12"/>
</dbReference>
<dbReference type="Pfam" id="PF20516">
    <property type="entry name" value="PDDEXK_12"/>
    <property type="match status" value="1"/>
</dbReference>
<feature type="compositionally biased region" description="Low complexity" evidence="1">
    <location>
        <begin position="145"/>
        <end position="159"/>
    </location>
</feature>
<feature type="compositionally biased region" description="Basic and acidic residues" evidence="1">
    <location>
        <begin position="171"/>
        <end position="180"/>
    </location>
</feature>
<evidence type="ECO:0000259" key="2">
    <source>
        <dbReference type="Pfam" id="PF20516"/>
    </source>
</evidence>
<keyword evidence="4" id="KW-1185">Reference proteome</keyword>
<feature type="region of interest" description="Disordered" evidence="1">
    <location>
        <begin position="136"/>
        <end position="180"/>
    </location>
</feature>
<protein>
    <recommendedName>
        <fullName evidence="2">PD-(D/E)XK nuclease-like domain-containing protein</fullName>
    </recommendedName>
</protein>
<dbReference type="Proteomes" id="UP001166286">
    <property type="component" value="Unassembled WGS sequence"/>
</dbReference>
<feature type="compositionally biased region" description="Polar residues" evidence="1">
    <location>
        <begin position="103"/>
        <end position="112"/>
    </location>
</feature>
<sequence>MSLQQNSNSLVRIETWVDAVASAAQPEQSSTQRYLRPRLAPTTLNSRLRKHILVEEGSECIKTARKRIKGMADNTTQSHDEVVRGRGRGRPRGSRSMRGQESMRGQQGQNSRGHLGLIGESGFAQEQRSVDQQISVLTPPEDYAPTIPSTLPSRSRSPSKQLSKTPSKRGKTADKPKSDASIDLRYLERCSPSVRLRTPAIVRQKAPLPPLVQDLYNALVVDVPVGFIPPALKSHYKAQADTPRKSQDAPSTHQYLSTSSKIFPTECMASLKKTVDQVVRMAGWNNQNNAHERQWGATTVNPLLNELLLFGHTQDVILLNVEQCPIEPIEIKMKRPNCKDPIDDEAQSSAGSATENDASTTSRMIDLQLGLLLDDCDMEILIQAFATMNDHDQSINQSNSFISSVPAIVDFELKKTTSTRTPEVQLAIWHAALHSKRQRHNWDTSMPIPGVTINGYDWQFFITFERDGHLIMMGPSRLGSTRDINSTYEILYKLEIFAKWGTETFRPWFQKSMLGWFRALRTGYHNMDLQKDCGAGDAAAAAVVNPNADAAATTTAAITDTLSNGSRLNGAYLVMRSKQDSFERESDVACTT</sequence>
<dbReference type="EMBL" id="JAFEKC020000014">
    <property type="protein sequence ID" value="KAK0510854.1"/>
    <property type="molecule type" value="Genomic_DNA"/>
</dbReference>
<dbReference type="AlphaFoldDB" id="A0AA39V465"/>